<accession>A0ABT2FHJ4</accession>
<comment type="caution">
    <text evidence="1">The sequence shown here is derived from an EMBL/GenBank/DDBJ whole genome shotgun (WGS) entry which is preliminary data.</text>
</comment>
<protein>
    <submittedName>
        <fullName evidence="1">Uncharacterized protein</fullName>
    </submittedName>
</protein>
<sequence>MQSKTVTETDKLIRNKLWCDFEVASFTGSDVVIRGGIDLCYSWELVLTFNQVAGYFGAFAWQSDTSAVVFDMPVGDELLALNLRYDVEMGYQIYRFTPEYHSQPIIIIAQGMSCKRVG</sequence>
<dbReference type="EMBL" id="JAKOGG010000003">
    <property type="protein sequence ID" value="MCS4555800.1"/>
    <property type="molecule type" value="Genomic_DNA"/>
</dbReference>
<dbReference type="RefSeq" id="WP_238895212.1">
    <property type="nucleotide sequence ID" value="NZ_JAKOGG010000003.1"/>
</dbReference>
<organism evidence="1 2">
    <name type="scientific">Shewanella electrica</name>
    <dbReference type="NCBI Taxonomy" id="515560"/>
    <lineage>
        <taxon>Bacteria</taxon>
        <taxon>Pseudomonadati</taxon>
        <taxon>Pseudomonadota</taxon>
        <taxon>Gammaproteobacteria</taxon>
        <taxon>Alteromonadales</taxon>
        <taxon>Shewanellaceae</taxon>
        <taxon>Shewanella</taxon>
    </lineage>
</organism>
<reference evidence="2" key="1">
    <citation type="submission" date="2023-07" db="EMBL/GenBank/DDBJ databases">
        <title>Shewanella mangrovi sp. nov., an acetaldehyde- degrading bacterium isolated from mangrove sediment.</title>
        <authorList>
            <person name="Liu Y."/>
        </authorList>
    </citation>
    <scope>NUCLEOTIDE SEQUENCE [LARGE SCALE GENOMIC DNA]</scope>
    <source>
        <strain evidence="2">C32</strain>
    </source>
</reference>
<proteinExistence type="predicted"/>
<gene>
    <name evidence="1" type="ORF">L9G74_05060</name>
</gene>
<name>A0ABT2FHJ4_9GAMM</name>
<keyword evidence="2" id="KW-1185">Reference proteome</keyword>
<dbReference type="Proteomes" id="UP001201549">
    <property type="component" value="Unassembled WGS sequence"/>
</dbReference>
<evidence type="ECO:0000313" key="1">
    <source>
        <dbReference type="EMBL" id="MCS4555800.1"/>
    </source>
</evidence>
<evidence type="ECO:0000313" key="2">
    <source>
        <dbReference type="Proteomes" id="UP001201549"/>
    </source>
</evidence>